<gene>
    <name evidence="6" type="ORF">HMPREF1630_01990</name>
</gene>
<comment type="caution">
    <text evidence="6">The sequence shown here is derived from an EMBL/GenBank/DDBJ whole genome shotgun (WGS) entry which is preliminary data.</text>
</comment>
<evidence type="ECO:0000259" key="5">
    <source>
        <dbReference type="Pfam" id="PF06803"/>
    </source>
</evidence>
<keyword evidence="2" id="KW-0812">Transmembrane</keyword>
<dbReference type="EMBL" id="JRMW01000023">
    <property type="protein sequence ID" value="KGF04975.1"/>
    <property type="molecule type" value="Genomic_DNA"/>
</dbReference>
<dbReference type="Pfam" id="PF06803">
    <property type="entry name" value="DUF1232"/>
    <property type="match status" value="1"/>
</dbReference>
<dbReference type="eggNOG" id="COG3339">
    <property type="taxonomic scope" value="Bacteria"/>
</dbReference>
<keyword evidence="3" id="KW-1133">Transmembrane helix</keyword>
<dbReference type="AlphaFoldDB" id="A0A095X4E6"/>
<keyword evidence="4" id="KW-0472">Membrane</keyword>
<organism evidence="6 7">
    <name type="scientific">Anaerococcus lactolyticus S7-1-13</name>
    <dbReference type="NCBI Taxonomy" id="1284686"/>
    <lineage>
        <taxon>Bacteria</taxon>
        <taxon>Bacillati</taxon>
        <taxon>Bacillota</taxon>
        <taxon>Tissierellia</taxon>
        <taxon>Tissierellales</taxon>
        <taxon>Peptoniphilaceae</taxon>
        <taxon>Anaerococcus</taxon>
    </lineage>
</organism>
<protein>
    <submittedName>
        <fullName evidence="6">Membrane protein</fullName>
    </submittedName>
</protein>
<comment type="subcellular location">
    <subcellularLocation>
        <location evidence="1">Endomembrane system</location>
        <topology evidence="1">Multi-pass membrane protein</topology>
    </subcellularLocation>
</comment>
<evidence type="ECO:0000256" key="2">
    <source>
        <dbReference type="ARBA" id="ARBA00022692"/>
    </source>
</evidence>
<evidence type="ECO:0000256" key="1">
    <source>
        <dbReference type="ARBA" id="ARBA00004127"/>
    </source>
</evidence>
<dbReference type="Proteomes" id="UP000029579">
    <property type="component" value="Unassembled WGS sequence"/>
</dbReference>
<proteinExistence type="predicted"/>
<feature type="domain" description="DUF1232" evidence="5">
    <location>
        <begin position="41"/>
        <end position="76"/>
    </location>
</feature>
<accession>A0A095X4E6</accession>
<dbReference type="InterPro" id="IPR010652">
    <property type="entry name" value="DUF1232"/>
</dbReference>
<evidence type="ECO:0000256" key="4">
    <source>
        <dbReference type="ARBA" id="ARBA00023136"/>
    </source>
</evidence>
<evidence type="ECO:0000313" key="6">
    <source>
        <dbReference type="EMBL" id="KGF04975.1"/>
    </source>
</evidence>
<name>A0A095X4E6_9FIRM</name>
<reference evidence="6 7" key="1">
    <citation type="submission" date="2014-07" db="EMBL/GenBank/DDBJ databases">
        <authorList>
            <person name="McCorrison J."/>
            <person name="Sanka R."/>
            <person name="Torralba M."/>
            <person name="Gillis M."/>
            <person name="Haft D.H."/>
            <person name="Methe B."/>
            <person name="Sutton G."/>
            <person name="Nelson K.E."/>
        </authorList>
    </citation>
    <scope>NUCLEOTIDE SEQUENCE [LARGE SCALE GENOMIC DNA]</scope>
    <source>
        <strain evidence="6 7">S7-1-13</strain>
    </source>
</reference>
<dbReference type="OrthoDB" id="9793277at2"/>
<evidence type="ECO:0000313" key="7">
    <source>
        <dbReference type="Proteomes" id="UP000029579"/>
    </source>
</evidence>
<sequence length="99" mass="11194">MILEVKKIKVLYKGCKLMNKLRRLIPRYFRALTNKDTPMLAKLLAALSLIYIALPADVIPDIFPVLGYVDDTVLTAALIYFSNKLIPEEIKKETRSIGG</sequence>
<dbReference type="GO" id="GO:0012505">
    <property type="term" value="C:endomembrane system"/>
    <property type="evidence" value="ECO:0007669"/>
    <property type="project" value="UniProtKB-SubCell"/>
</dbReference>
<evidence type="ECO:0000256" key="3">
    <source>
        <dbReference type="ARBA" id="ARBA00022989"/>
    </source>
</evidence>